<dbReference type="AlphaFoldDB" id="A0AAC9VVN6"/>
<dbReference type="RefSeq" id="WP_067173808.1">
    <property type="nucleotide sequence ID" value="NZ_CP023147.1"/>
</dbReference>
<dbReference type="Pfam" id="PF00561">
    <property type="entry name" value="Abhydrolase_1"/>
    <property type="match status" value="1"/>
</dbReference>
<keyword evidence="1 3" id="KW-0378">Hydrolase</keyword>
<dbReference type="SUPFAM" id="SSF53474">
    <property type="entry name" value="alpha/beta-Hydrolases"/>
    <property type="match status" value="1"/>
</dbReference>
<gene>
    <name evidence="3" type="ORF">CKJ54_13240</name>
</gene>
<evidence type="ECO:0000313" key="3">
    <source>
        <dbReference type="EMBL" id="ASW90732.1"/>
    </source>
</evidence>
<evidence type="ECO:0000256" key="1">
    <source>
        <dbReference type="ARBA" id="ARBA00022801"/>
    </source>
</evidence>
<proteinExistence type="predicted"/>
<dbReference type="InterPro" id="IPR029058">
    <property type="entry name" value="AB_hydrolase_fold"/>
</dbReference>
<reference evidence="3 4" key="1">
    <citation type="submission" date="2017-08" db="EMBL/GenBank/DDBJ databases">
        <title>Phylogentic analysis of Mycobacterium avium complex whole genomes.</title>
        <authorList>
            <person name="Caverly L.J."/>
            <person name="Spilker T."/>
            <person name="LiPuma J."/>
        </authorList>
    </citation>
    <scope>NUCLEOTIDE SEQUENCE [LARGE SCALE GENOMIC DNA]</scope>
    <source>
        <strain evidence="3 4">FLAC0026</strain>
    </source>
</reference>
<dbReference type="PANTHER" id="PTHR43329">
    <property type="entry name" value="EPOXIDE HYDROLASE"/>
    <property type="match status" value="1"/>
</dbReference>
<dbReference type="KEGG" id="mmal:CKJ54_13240"/>
<dbReference type="EMBL" id="CP023147">
    <property type="protein sequence ID" value="ASW90732.1"/>
    <property type="molecule type" value="Genomic_DNA"/>
</dbReference>
<protein>
    <submittedName>
        <fullName evidence="3">Alpha/beta hydrolase</fullName>
    </submittedName>
</protein>
<dbReference type="InterPro" id="IPR000639">
    <property type="entry name" value="Epox_hydrolase-like"/>
</dbReference>
<feature type="domain" description="AB hydrolase-1" evidence="2">
    <location>
        <begin position="27"/>
        <end position="282"/>
    </location>
</feature>
<dbReference type="InterPro" id="IPR000073">
    <property type="entry name" value="AB_hydrolase_1"/>
</dbReference>
<accession>A0AAC9VVN6</accession>
<evidence type="ECO:0000259" key="2">
    <source>
        <dbReference type="Pfam" id="PF00561"/>
    </source>
</evidence>
<dbReference type="GO" id="GO:0016787">
    <property type="term" value="F:hydrolase activity"/>
    <property type="evidence" value="ECO:0007669"/>
    <property type="project" value="UniProtKB-KW"/>
</dbReference>
<dbReference type="PRINTS" id="PR00412">
    <property type="entry name" value="EPOXHYDRLASE"/>
</dbReference>
<organism evidence="3 4">
    <name type="scientific">Mycobacterium marseillense</name>
    <dbReference type="NCBI Taxonomy" id="701042"/>
    <lineage>
        <taxon>Bacteria</taxon>
        <taxon>Bacillati</taxon>
        <taxon>Actinomycetota</taxon>
        <taxon>Actinomycetes</taxon>
        <taxon>Mycobacteriales</taxon>
        <taxon>Mycobacteriaceae</taxon>
        <taxon>Mycobacterium</taxon>
        <taxon>Mycobacterium avium complex (MAC)</taxon>
    </lineage>
</organism>
<evidence type="ECO:0000313" key="4">
    <source>
        <dbReference type="Proteomes" id="UP000216246"/>
    </source>
</evidence>
<name>A0AAC9VVN6_9MYCO</name>
<dbReference type="Proteomes" id="UP000216246">
    <property type="component" value="Chromosome"/>
</dbReference>
<sequence>MTPHTLVFDLPHLRVSALAWGPPDGRLLLCLHGFPDTAWTFRRIGPLLAAKGFRVVAPFGRGYSPTQIPGDGDYHIGALMFDTLAIHRHLDSPADAVLIGHDWGGFTALALAAHPDSPFTKVIALATPVLHGFRRAGPRVLRHLPNQAKKSWYVLYQQVPALPERTLPRVIRRLWRDWTPPGYDTAADLEYVQAALPDRAHRSAAISYYRHQFQPRRQHTAYRIWHRSWRRMPLRIPVLLLHGALDGGLDPHLATISASGLPGGSTHEIISGAGHFPQLDEPQRVSQMIADHIACDTAQPVGHSRGC</sequence>
<dbReference type="Gene3D" id="3.40.50.1820">
    <property type="entry name" value="alpha/beta hydrolase"/>
    <property type="match status" value="1"/>
</dbReference>